<reference evidence="1 2" key="1">
    <citation type="journal article" date="2014" name="Mol. Plant">
        <title>Chromosome Scale Genome Assembly and Transcriptome Profiling of Nannochloropsis gaditana in Nitrogen Depletion.</title>
        <authorList>
            <person name="Corteggiani Carpinelli E."/>
            <person name="Telatin A."/>
            <person name="Vitulo N."/>
            <person name="Forcato C."/>
            <person name="D'Angelo M."/>
            <person name="Schiavon R."/>
            <person name="Vezzi A."/>
            <person name="Giacometti G.M."/>
            <person name="Morosinotto T."/>
            <person name="Valle G."/>
        </authorList>
    </citation>
    <scope>NUCLEOTIDE SEQUENCE [LARGE SCALE GENOMIC DNA]</scope>
    <source>
        <strain evidence="1 2">B-31</strain>
    </source>
</reference>
<keyword evidence="2" id="KW-1185">Reference proteome</keyword>
<protein>
    <submittedName>
        <fullName evidence="1">Cell division cycle protein 27</fullName>
    </submittedName>
</protein>
<organism evidence="1 2">
    <name type="scientific">Nannochloropsis gaditana</name>
    <dbReference type="NCBI Taxonomy" id="72520"/>
    <lineage>
        <taxon>Eukaryota</taxon>
        <taxon>Sar</taxon>
        <taxon>Stramenopiles</taxon>
        <taxon>Ochrophyta</taxon>
        <taxon>Eustigmatophyceae</taxon>
        <taxon>Eustigmatales</taxon>
        <taxon>Monodopsidaceae</taxon>
        <taxon>Nannochloropsis</taxon>
    </lineage>
</organism>
<name>W7T754_9STRA</name>
<dbReference type="InterPro" id="IPR011990">
    <property type="entry name" value="TPR-like_helical_dom_sf"/>
</dbReference>
<evidence type="ECO:0000313" key="2">
    <source>
        <dbReference type="Proteomes" id="UP000019335"/>
    </source>
</evidence>
<dbReference type="Proteomes" id="UP000019335">
    <property type="component" value="Chromosome 20"/>
</dbReference>
<comment type="caution">
    <text evidence="1">The sequence shown here is derived from an EMBL/GenBank/DDBJ whole genome shotgun (WGS) entry which is preliminary data.</text>
</comment>
<gene>
    <name evidence="1" type="ORF">Naga_101043g1</name>
</gene>
<evidence type="ECO:0000313" key="1">
    <source>
        <dbReference type="EMBL" id="EWM22850.1"/>
    </source>
</evidence>
<keyword evidence="1" id="KW-0131">Cell cycle</keyword>
<dbReference type="EMBL" id="AZIL01002055">
    <property type="protein sequence ID" value="EWM22850.1"/>
    <property type="molecule type" value="Genomic_DNA"/>
</dbReference>
<proteinExistence type="predicted"/>
<keyword evidence="1" id="KW-0132">Cell division</keyword>
<sequence length="180" mass="19537">MSPFGNQTHPSISDWGLPNASKGQWDGKEGLSLPPEAPVTEIIQRYLDLCLFPTATFLAERLCAQQPTEAHRHLLATCHARRGDWKGVVGILHGCTGAKSRYLYAYACLELDRPAEAEAALLGLQDVREKGPVLAQHLLMAQVGGWGEGRREGGRAGGDKDGVICLLLRHSGDDRRSAQS</sequence>
<dbReference type="Pfam" id="PF12895">
    <property type="entry name" value="ANAPC3"/>
    <property type="match status" value="1"/>
</dbReference>
<dbReference type="OrthoDB" id="10248520at2759"/>
<accession>W7T754</accession>
<dbReference type="Gene3D" id="1.25.40.10">
    <property type="entry name" value="Tetratricopeptide repeat domain"/>
    <property type="match status" value="1"/>
</dbReference>
<dbReference type="AlphaFoldDB" id="W7T754"/>
<dbReference type="GO" id="GO:0051301">
    <property type="term" value="P:cell division"/>
    <property type="evidence" value="ECO:0007669"/>
    <property type="project" value="UniProtKB-KW"/>
</dbReference>